<proteinExistence type="predicted"/>
<evidence type="ECO:0000256" key="1">
    <source>
        <dbReference type="SAM" id="Phobius"/>
    </source>
</evidence>
<keyword evidence="1" id="KW-0812">Transmembrane</keyword>
<evidence type="ECO:0000313" key="2">
    <source>
        <dbReference type="EMBL" id="WAX58189.1"/>
    </source>
</evidence>
<dbReference type="EMBL" id="CP097463">
    <property type="protein sequence ID" value="WAX58189.1"/>
    <property type="molecule type" value="Genomic_DNA"/>
</dbReference>
<gene>
    <name evidence="2" type="ORF">M6B22_05330</name>
</gene>
<keyword evidence="3" id="KW-1185">Reference proteome</keyword>
<keyword evidence="1" id="KW-1133">Transmembrane helix</keyword>
<name>A0ABY7K0J1_9ACTN</name>
<dbReference type="RefSeq" id="WP_269444739.1">
    <property type="nucleotide sequence ID" value="NZ_CP097463.1"/>
</dbReference>
<sequence length="178" mass="18316">MTQPPYDPQMGPMTTRFAKLDPGPNDRFGVIGGLIAVLGTVLALIAFLAVNWFDDGGRSHFSDTHRAVEALDSAGAANGLAVAFFGWLAWVSLIIVLAVALLANVPNPLSGALRGIGFVLGLGGAALTFASIKLSSGTLAGDTTTYGDYLKHAGTGFWLTVAGFVVMGIGAVIGPRRA</sequence>
<protein>
    <recommendedName>
        <fullName evidence="4">DUF4383 domain-containing protein</fullName>
    </recommendedName>
</protein>
<feature type="transmembrane region" description="Helical" evidence="1">
    <location>
        <begin position="28"/>
        <end position="53"/>
    </location>
</feature>
<keyword evidence="1" id="KW-0472">Membrane</keyword>
<feature type="transmembrane region" description="Helical" evidence="1">
    <location>
        <begin position="80"/>
        <end position="103"/>
    </location>
</feature>
<reference evidence="2" key="1">
    <citation type="submission" date="2022-05" db="EMBL/GenBank/DDBJ databases">
        <title>Jatrophihabitans sp. SB3-54 whole genome sequence.</title>
        <authorList>
            <person name="Suh M.K."/>
            <person name="Eom M.K."/>
            <person name="Kim J.S."/>
            <person name="Kim H.S."/>
            <person name="Do H.E."/>
            <person name="Shin Y.K."/>
            <person name="Lee J.-S."/>
        </authorList>
    </citation>
    <scope>NUCLEOTIDE SEQUENCE</scope>
    <source>
        <strain evidence="2">SB3-54</strain>
    </source>
</reference>
<evidence type="ECO:0008006" key="4">
    <source>
        <dbReference type="Google" id="ProtNLM"/>
    </source>
</evidence>
<dbReference type="Proteomes" id="UP001164693">
    <property type="component" value="Chromosome"/>
</dbReference>
<organism evidence="2 3">
    <name type="scientific">Jatrophihabitans cynanchi</name>
    <dbReference type="NCBI Taxonomy" id="2944128"/>
    <lineage>
        <taxon>Bacteria</taxon>
        <taxon>Bacillati</taxon>
        <taxon>Actinomycetota</taxon>
        <taxon>Actinomycetes</taxon>
        <taxon>Jatrophihabitantales</taxon>
        <taxon>Jatrophihabitantaceae</taxon>
        <taxon>Jatrophihabitans</taxon>
    </lineage>
</organism>
<feature type="transmembrane region" description="Helical" evidence="1">
    <location>
        <begin position="155"/>
        <end position="174"/>
    </location>
</feature>
<evidence type="ECO:0000313" key="3">
    <source>
        <dbReference type="Proteomes" id="UP001164693"/>
    </source>
</evidence>
<feature type="transmembrane region" description="Helical" evidence="1">
    <location>
        <begin position="115"/>
        <end position="135"/>
    </location>
</feature>
<accession>A0ABY7K0J1</accession>